<dbReference type="PATRIC" id="fig|1304275.5.peg.591"/>
<dbReference type="RefSeq" id="WP_037333647.1">
    <property type="nucleotide sequence ID" value="NZ_APNK01000002.1"/>
</dbReference>
<sequence>MAFHFYEPAKGHGLPHDPFKAIIAPRPIGWVSSLDDQGHRNLAPYSFFNAINAAPPMLAFSSYGYKDSVRNVEATGEFVWNLASRELAEAMNRSSASVDPKVDEFELAGLTPVPGKVVAAPRVAEAAVAMECRLCQVVHLHSADGEPTNAWLTIGEVVGVHIDERLLVDGIFDTVAAAPIMRAGGPADYFGIGHDDLFKMERPG</sequence>
<keyword evidence="3" id="KW-1185">Reference proteome</keyword>
<dbReference type="STRING" id="1304275.C41B8_02907"/>
<feature type="domain" description="Flavin reductase like" evidence="1">
    <location>
        <begin position="21"/>
        <end position="174"/>
    </location>
</feature>
<evidence type="ECO:0000313" key="3">
    <source>
        <dbReference type="Proteomes" id="UP000028302"/>
    </source>
</evidence>
<dbReference type="Gene3D" id="2.30.110.10">
    <property type="entry name" value="Electron Transport, Fmn-binding Protein, Chain A"/>
    <property type="match status" value="1"/>
</dbReference>
<dbReference type="GO" id="GO:0016646">
    <property type="term" value="F:oxidoreductase activity, acting on the CH-NH group of donors, NAD or NADP as acceptor"/>
    <property type="evidence" value="ECO:0007669"/>
    <property type="project" value="UniProtKB-ARBA"/>
</dbReference>
<dbReference type="SMART" id="SM00903">
    <property type="entry name" value="Flavin_Reduct"/>
    <property type="match status" value="1"/>
</dbReference>
<gene>
    <name evidence="2" type="ORF">C41B8_02907</name>
</gene>
<dbReference type="OrthoDB" id="9794638at2"/>
<accession>A0A084IQR1</accession>
<dbReference type="PANTHER" id="PTHR43812">
    <property type="entry name" value="BLR2425 PROTEIN"/>
    <property type="match status" value="1"/>
</dbReference>
<proteinExistence type="predicted"/>
<dbReference type="Proteomes" id="UP000028302">
    <property type="component" value="Unassembled WGS sequence"/>
</dbReference>
<protein>
    <recommendedName>
        <fullName evidence="1">Flavin reductase like domain-containing protein</fullName>
    </recommendedName>
</protein>
<reference evidence="2 3" key="1">
    <citation type="submission" date="2013-03" db="EMBL/GenBank/DDBJ databases">
        <title>Salinisphaera hydrothermalis C41B8 Genome Sequencing.</title>
        <authorList>
            <person name="Li C."/>
            <person name="Lai Q."/>
            <person name="Shao Z."/>
        </authorList>
    </citation>
    <scope>NUCLEOTIDE SEQUENCE [LARGE SCALE GENOMIC DNA]</scope>
    <source>
        <strain evidence="2 3">C41B8</strain>
    </source>
</reference>
<dbReference type="AlphaFoldDB" id="A0A084IQR1"/>
<dbReference type="Pfam" id="PF01613">
    <property type="entry name" value="Flavin_Reduct"/>
    <property type="match status" value="1"/>
</dbReference>
<dbReference type="PANTHER" id="PTHR43812:SF2">
    <property type="entry name" value="FLAVIN REDUCTASE LIKE DOMAIN-CONTAINING PROTEIN"/>
    <property type="match status" value="1"/>
</dbReference>
<name>A0A084IQR1_SALHC</name>
<dbReference type="EMBL" id="APNK01000002">
    <property type="protein sequence ID" value="KEZ79045.1"/>
    <property type="molecule type" value="Genomic_DNA"/>
</dbReference>
<comment type="caution">
    <text evidence="2">The sequence shown here is derived from an EMBL/GenBank/DDBJ whole genome shotgun (WGS) entry which is preliminary data.</text>
</comment>
<dbReference type="SUPFAM" id="SSF50475">
    <property type="entry name" value="FMN-binding split barrel"/>
    <property type="match status" value="1"/>
</dbReference>
<dbReference type="eggNOG" id="COG1853">
    <property type="taxonomic scope" value="Bacteria"/>
</dbReference>
<dbReference type="InterPro" id="IPR012349">
    <property type="entry name" value="Split_barrel_FMN-bd"/>
</dbReference>
<evidence type="ECO:0000259" key="1">
    <source>
        <dbReference type="SMART" id="SM00903"/>
    </source>
</evidence>
<evidence type="ECO:0000313" key="2">
    <source>
        <dbReference type="EMBL" id="KEZ79045.1"/>
    </source>
</evidence>
<dbReference type="InterPro" id="IPR002563">
    <property type="entry name" value="Flavin_Rdtase-like_dom"/>
</dbReference>
<organism evidence="2 3">
    <name type="scientific">Salinisphaera hydrothermalis (strain C41B8)</name>
    <dbReference type="NCBI Taxonomy" id="1304275"/>
    <lineage>
        <taxon>Bacteria</taxon>
        <taxon>Pseudomonadati</taxon>
        <taxon>Pseudomonadota</taxon>
        <taxon>Gammaproteobacteria</taxon>
        <taxon>Salinisphaerales</taxon>
        <taxon>Salinisphaeraceae</taxon>
        <taxon>Salinisphaera</taxon>
    </lineage>
</organism>
<dbReference type="GO" id="GO:0010181">
    <property type="term" value="F:FMN binding"/>
    <property type="evidence" value="ECO:0007669"/>
    <property type="project" value="InterPro"/>
</dbReference>